<proteinExistence type="inferred from homology"/>
<dbReference type="GO" id="GO:0006508">
    <property type="term" value="P:proteolysis"/>
    <property type="evidence" value="ECO:0007669"/>
    <property type="project" value="UniProtKB-KW"/>
</dbReference>
<dbReference type="InterPro" id="IPR051202">
    <property type="entry name" value="Peptidase_C40"/>
</dbReference>
<dbReference type="InterPro" id="IPR000064">
    <property type="entry name" value="NLP_P60_dom"/>
</dbReference>
<evidence type="ECO:0000256" key="3">
    <source>
        <dbReference type="ARBA" id="ARBA00022801"/>
    </source>
</evidence>
<dbReference type="PANTHER" id="PTHR47053">
    <property type="entry name" value="MUREIN DD-ENDOPEPTIDASE MEPH-RELATED"/>
    <property type="match status" value="1"/>
</dbReference>
<evidence type="ECO:0000256" key="1">
    <source>
        <dbReference type="ARBA" id="ARBA00007074"/>
    </source>
</evidence>
<dbReference type="GO" id="GO:0008234">
    <property type="term" value="F:cysteine-type peptidase activity"/>
    <property type="evidence" value="ECO:0007669"/>
    <property type="project" value="UniProtKB-KW"/>
</dbReference>
<dbReference type="InterPro" id="IPR008964">
    <property type="entry name" value="Invasin/intimin_cell_adhesion"/>
</dbReference>
<evidence type="ECO:0000256" key="2">
    <source>
        <dbReference type="ARBA" id="ARBA00022670"/>
    </source>
</evidence>
<evidence type="ECO:0000256" key="4">
    <source>
        <dbReference type="ARBA" id="ARBA00022807"/>
    </source>
</evidence>
<accession>A0A173U891</accession>
<feature type="domain" description="NlpC/P60" evidence="5">
    <location>
        <begin position="311"/>
        <end position="453"/>
    </location>
</feature>
<reference evidence="6 7" key="1">
    <citation type="submission" date="2015-09" db="EMBL/GenBank/DDBJ databases">
        <authorList>
            <consortium name="Pathogen Informatics"/>
        </authorList>
    </citation>
    <scope>NUCLEOTIDE SEQUENCE [LARGE SCALE GENOMIC DNA]</scope>
    <source>
        <strain evidence="6 7">2789STDY5834959</strain>
    </source>
</reference>
<evidence type="ECO:0000313" key="7">
    <source>
        <dbReference type="Proteomes" id="UP000095553"/>
    </source>
</evidence>
<dbReference type="SUPFAM" id="SSF54001">
    <property type="entry name" value="Cysteine proteinases"/>
    <property type="match status" value="1"/>
</dbReference>
<keyword evidence="4" id="KW-0788">Thiol protease</keyword>
<dbReference type="RefSeq" id="WP_055073259.1">
    <property type="nucleotide sequence ID" value="NZ_CYXY01000017.1"/>
</dbReference>
<name>A0A173U891_ANAHA</name>
<comment type="similarity">
    <text evidence="1">Belongs to the peptidase C40 family.</text>
</comment>
<evidence type="ECO:0000313" key="6">
    <source>
        <dbReference type="EMBL" id="CUN10365.1"/>
    </source>
</evidence>
<dbReference type="Gene3D" id="2.60.40.1080">
    <property type="match status" value="1"/>
</dbReference>
<dbReference type="Proteomes" id="UP000095553">
    <property type="component" value="Unassembled WGS sequence"/>
</dbReference>
<keyword evidence="3" id="KW-0378">Hydrolase</keyword>
<dbReference type="SUPFAM" id="SSF49373">
    <property type="entry name" value="Invasin/intimin cell-adhesion fragments"/>
    <property type="match status" value="1"/>
</dbReference>
<organism evidence="6 7">
    <name type="scientific">Anaerostipes hadrus</name>
    <dbReference type="NCBI Taxonomy" id="649756"/>
    <lineage>
        <taxon>Bacteria</taxon>
        <taxon>Bacillati</taxon>
        <taxon>Bacillota</taxon>
        <taxon>Clostridia</taxon>
        <taxon>Lachnospirales</taxon>
        <taxon>Lachnospiraceae</taxon>
        <taxon>Anaerostipes</taxon>
    </lineage>
</organism>
<sequence length="453" mass="50385">MGKNKVEKVMKKLCVCTLSVVIGMLLIQIMPVSAASKTGMGKITNKINKAGYNLWGGYDSPEEAATYDIDFYDSGINAGVAVGGNISLKYNDSYDYGDNLKYNWQIVNGNDHIAMEVSADQKTARITGRSIGDAIVRLNIITDEGTEYQSIETKEMHIQISNPRLKNNKLATVLYNEGKVELEGNSTNGQERIIYRADNNNNFYVSDDGTFYGYAKQTRKIYVYVDGICLEATVKCTDPQYRASCILKKGQKVSYKVSGASGYTPVIYKVGNTKYASVSSNGLTKGKKYGRTTLTISADNASVSFNIYILKSKVYKGVSKAQAICKTKPRYSQAKRMRKDYVDCSSFVWKSYKPYGVNFGSKSYAPTAADIAKWCGKKKKLLKLSTYNGKSDRLLPGDLIFYRKRSGKNGRYKNIDHIAMYVGNDTIVHADGSSVSYSYPWYRKVAAIARPVK</sequence>
<dbReference type="Gene3D" id="3.90.1720.10">
    <property type="entry name" value="endopeptidase domain like (from Nostoc punctiforme)"/>
    <property type="match status" value="1"/>
</dbReference>
<protein>
    <submittedName>
        <fullName evidence="6">NlpC/P60 family</fullName>
    </submittedName>
</protein>
<gene>
    <name evidence="6" type="ORF">ERS852571_02543</name>
</gene>
<keyword evidence="2" id="KW-0645">Protease</keyword>
<dbReference type="PANTHER" id="PTHR47053:SF1">
    <property type="entry name" value="MUREIN DD-ENDOPEPTIDASE MEPH-RELATED"/>
    <property type="match status" value="1"/>
</dbReference>
<dbReference type="PROSITE" id="PS51935">
    <property type="entry name" value="NLPC_P60"/>
    <property type="match status" value="1"/>
</dbReference>
<evidence type="ECO:0000259" key="5">
    <source>
        <dbReference type="PROSITE" id="PS51935"/>
    </source>
</evidence>
<dbReference type="EMBL" id="CYXY01000017">
    <property type="protein sequence ID" value="CUN10365.1"/>
    <property type="molecule type" value="Genomic_DNA"/>
</dbReference>
<dbReference type="InterPro" id="IPR038765">
    <property type="entry name" value="Papain-like_cys_pep_sf"/>
</dbReference>
<dbReference type="AlphaFoldDB" id="A0A173U891"/>
<dbReference type="Pfam" id="PF00877">
    <property type="entry name" value="NLPC_P60"/>
    <property type="match status" value="1"/>
</dbReference>